<accession>A0A378I5C0</accession>
<dbReference type="InterPro" id="IPR012000">
    <property type="entry name" value="Thiamin_PyroP_enz_cen_dom"/>
</dbReference>
<evidence type="ECO:0000259" key="4">
    <source>
        <dbReference type="Pfam" id="PF00205"/>
    </source>
</evidence>
<dbReference type="GO" id="GO:0000287">
    <property type="term" value="F:magnesium ion binding"/>
    <property type="evidence" value="ECO:0007669"/>
    <property type="project" value="InterPro"/>
</dbReference>
<sequence>MNGAELVVKCLEAHNVEYIFGLPGAKVDGIFNALLDSKIRLILCRHEQNAAFMAAAYGRLTQKPGVVLVTSGPGVANLATGLLTATTEGDPVVAIGGNVSRAMRFKTSHQSAENAKLMDAVTKYSVEAMSASNIAEMIAMAFKHAIMPRAGACFISFPQDVLQETVAETVIAPQAEPEIVLACESTIKKVADVIAKAKLPVLFLGEEASQPKNTQAIRDLLTQTKFATVSTYQGAGVISRALFPCFAGRVGLFCNQPGDQLLKKADVIITIGYNPVEYDPEVWNPKADKIILHIDAVSPEIHYSYQPRYEILGCIASNILLLKKALAELKITGDITHAETYHKALNDKIAQGKSKKEFPIHPLRFIYELRQYLDDGTIVTCDIGTVYMWMARYFLSYQPHHLMFSNGQQTLGVGLPWAMAAKLAFPDKKVISISGDGGFLFSAQELETAIREKLKFVHFVWRDGSYNMVLEQEMMKYNRVSGVNFGHVNLIDFAKAFGAKGYELKSADDLIPILKEAEKQTVPVLIDVPIDYRDNPELFAIVNSDAIH</sequence>
<name>A0A378I5C0_9GAMM</name>
<dbReference type="SUPFAM" id="SSF52518">
    <property type="entry name" value="Thiamin diphosphate-binding fold (THDP-binding)"/>
    <property type="match status" value="2"/>
</dbReference>
<dbReference type="PANTHER" id="PTHR18968">
    <property type="entry name" value="THIAMINE PYROPHOSPHATE ENZYMES"/>
    <property type="match status" value="1"/>
</dbReference>
<dbReference type="PROSITE" id="PS00187">
    <property type="entry name" value="TPP_ENZYMES"/>
    <property type="match status" value="1"/>
</dbReference>
<dbReference type="PANTHER" id="PTHR18968:SF129">
    <property type="entry name" value="ACETOLACTATE SYNTHASE"/>
    <property type="match status" value="1"/>
</dbReference>
<evidence type="ECO:0000259" key="6">
    <source>
        <dbReference type="Pfam" id="PF02776"/>
    </source>
</evidence>
<dbReference type="RefSeq" id="WP_115303591.1">
    <property type="nucleotide sequence ID" value="NZ_CAAAHO010000005.1"/>
</dbReference>
<evidence type="ECO:0000256" key="2">
    <source>
        <dbReference type="ARBA" id="ARBA00023052"/>
    </source>
</evidence>
<dbReference type="GO" id="GO:0034077">
    <property type="term" value="P:butanediol metabolic process"/>
    <property type="evidence" value="ECO:0007669"/>
    <property type="project" value="InterPro"/>
</dbReference>
<dbReference type="GO" id="GO:0050660">
    <property type="term" value="F:flavin adenine dinucleotide binding"/>
    <property type="evidence" value="ECO:0007669"/>
    <property type="project" value="TreeGrafter"/>
</dbReference>
<evidence type="ECO:0000313" key="7">
    <source>
        <dbReference type="EMBL" id="STX29925.1"/>
    </source>
</evidence>
<dbReference type="InterPro" id="IPR012001">
    <property type="entry name" value="Thiamin_PyroP_enz_TPP-bd_dom"/>
</dbReference>
<dbReference type="EMBL" id="UGNV01000001">
    <property type="protein sequence ID" value="STX29925.1"/>
    <property type="molecule type" value="Genomic_DNA"/>
</dbReference>
<dbReference type="InterPro" id="IPR000399">
    <property type="entry name" value="TPP-bd_CS"/>
</dbReference>
<dbReference type="InterPro" id="IPR012782">
    <property type="entry name" value="Acetolactate_synth_catblc"/>
</dbReference>
<gene>
    <name evidence="7" type="primary">budB</name>
    <name evidence="7" type="ORF">NCTC13315_02485</name>
</gene>
<dbReference type="GO" id="GO:0030976">
    <property type="term" value="F:thiamine pyrophosphate binding"/>
    <property type="evidence" value="ECO:0007669"/>
    <property type="project" value="InterPro"/>
</dbReference>
<dbReference type="EC" id="2.2.1.6" evidence="7"/>
<dbReference type="GO" id="GO:0003984">
    <property type="term" value="F:acetolactate synthase activity"/>
    <property type="evidence" value="ECO:0007669"/>
    <property type="project" value="UniProtKB-EC"/>
</dbReference>
<dbReference type="InterPro" id="IPR011766">
    <property type="entry name" value="TPP_enzyme_TPP-bd"/>
</dbReference>
<dbReference type="Proteomes" id="UP000254968">
    <property type="component" value="Unassembled WGS sequence"/>
</dbReference>
<feature type="domain" description="Thiamine pyrophosphate enzyme central" evidence="4">
    <location>
        <begin position="187"/>
        <end position="316"/>
    </location>
</feature>
<dbReference type="GO" id="GO:0009097">
    <property type="term" value="P:isoleucine biosynthetic process"/>
    <property type="evidence" value="ECO:0007669"/>
    <property type="project" value="TreeGrafter"/>
</dbReference>
<dbReference type="NCBIfam" id="NF006378">
    <property type="entry name" value="PRK08617.1"/>
    <property type="match status" value="1"/>
</dbReference>
<dbReference type="InterPro" id="IPR029061">
    <property type="entry name" value="THDP-binding"/>
</dbReference>
<dbReference type="Gene3D" id="3.40.50.1220">
    <property type="entry name" value="TPP-binding domain"/>
    <property type="match status" value="1"/>
</dbReference>
<evidence type="ECO:0000259" key="5">
    <source>
        <dbReference type="Pfam" id="PF02775"/>
    </source>
</evidence>
<dbReference type="GO" id="GO:0005948">
    <property type="term" value="C:acetolactate synthase complex"/>
    <property type="evidence" value="ECO:0007669"/>
    <property type="project" value="TreeGrafter"/>
</dbReference>
<keyword evidence="7" id="KW-0808">Transferase</keyword>
<comment type="similarity">
    <text evidence="1 3">Belongs to the TPP enzyme family.</text>
</comment>
<keyword evidence="8" id="KW-1185">Reference proteome</keyword>
<feature type="domain" description="Thiamine pyrophosphate enzyme TPP-binding" evidence="5">
    <location>
        <begin position="382"/>
        <end position="528"/>
    </location>
</feature>
<keyword evidence="2 3" id="KW-0786">Thiamine pyrophosphate</keyword>
<dbReference type="Pfam" id="PF02775">
    <property type="entry name" value="TPP_enzyme_C"/>
    <property type="match status" value="1"/>
</dbReference>
<dbReference type="AlphaFoldDB" id="A0A378I5C0"/>
<feature type="domain" description="Thiamine pyrophosphate enzyme N-terminal TPP-binding" evidence="6">
    <location>
        <begin position="1"/>
        <end position="105"/>
    </location>
</feature>
<dbReference type="Pfam" id="PF02776">
    <property type="entry name" value="TPP_enzyme_N"/>
    <property type="match status" value="1"/>
</dbReference>
<dbReference type="GO" id="GO:0009099">
    <property type="term" value="P:L-valine biosynthetic process"/>
    <property type="evidence" value="ECO:0007669"/>
    <property type="project" value="TreeGrafter"/>
</dbReference>
<dbReference type="Pfam" id="PF00205">
    <property type="entry name" value="TPP_enzyme_M"/>
    <property type="match status" value="1"/>
</dbReference>
<evidence type="ECO:0000256" key="3">
    <source>
        <dbReference type="RuleBase" id="RU362132"/>
    </source>
</evidence>
<dbReference type="InterPro" id="IPR029035">
    <property type="entry name" value="DHS-like_NAD/FAD-binding_dom"/>
</dbReference>
<dbReference type="SUPFAM" id="SSF52467">
    <property type="entry name" value="DHS-like NAD/FAD-binding domain"/>
    <property type="match status" value="1"/>
</dbReference>
<proteinExistence type="inferred from homology"/>
<dbReference type="FunFam" id="3.40.50.970:FF:000007">
    <property type="entry name" value="Acetolactate synthase"/>
    <property type="match status" value="1"/>
</dbReference>
<evidence type="ECO:0000256" key="1">
    <source>
        <dbReference type="ARBA" id="ARBA00007812"/>
    </source>
</evidence>
<dbReference type="NCBIfam" id="TIGR02418">
    <property type="entry name" value="acolac_catab"/>
    <property type="match status" value="1"/>
</dbReference>
<dbReference type="Gene3D" id="3.40.50.970">
    <property type="match status" value="2"/>
</dbReference>
<organism evidence="7 8">
    <name type="scientific">Legionella beliardensis</name>
    <dbReference type="NCBI Taxonomy" id="91822"/>
    <lineage>
        <taxon>Bacteria</taxon>
        <taxon>Pseudomonadati</taxon>
        <taxon>Pseudomonadota</taxon>
        <taxon>Gammaproteobacteria</taxon>
        <taxon>Legionellales</taxon>
        <taxon>Legionellaceae</taxon>
        <taxon>Legionella</taxon>
    </lineage>
</organism>
<dbReference type="OrthoDB" id="9785953at2"/>
<evidence type="ECO:0000313" key="8">
    <source>
        <dbReference type="Proteomes" id="UP000254968"/>
    </source>
</evidence>
<reference evidence="7 8" key="1">
    <citation type="submission" date="2018-06" db="EMBL/GenBank/DDBJ databases">
        <authorList>
            <consortium name="Pathogen Informatics"/>
            <person name="Doyle S."/>
        </authorList>
    </citation>
    <scope>NUCLEOTIDE SEQUENCE [LARGE SCALE GENOMIC DNA]</scope>
    <source>
        <strain evidence="7 8">NCTC13315</strain>
    </source>
</reference>
<dbReference type="InterPro" id="IPR045229">
    <property type="entry name" value="TPP_enz"/>
</dbReference>
<protein>
    <submittedName>
        <fullName evidence="7">Acetolactate synthase</fullName>
        <ecNumber evidence="7">2.2.1.6</ecNumber>
    </submittedName>
</protein>
<dbReference type="CDD" id="cd07035">
    <property type="entry name" value="TPP_PYR_POX_like"/>
    <property type="match status" value="1"/>
</dbReference>